<dbReference type="InterPro" id="IPR015590">
    <property type="entry name" value="Aldehyde_DH_dom"/>
</dbReference>
<name>A0ABR1GTI1_9HYPO</name>
<dbReference type="InterPro" id="IPR016161">
    <property type="entry name" value="Ald_DH/histidinol_DH"/>
</dbReference>
<accession>A0ABR1GTI1</accession>
<dbReference type="InterPro" id="IPR016162">
    <property type="entry name" value="Ald_DH_N"/>
</dbReference>
<reference evidence="5 6" key="1">
    <citation type="journal article" date="2025" name="Microbiol. Resour. Announc.">
        <title>Draft genome sequences for Neonectria magnoliae and Neonectria punicea, canker pathogens of Liriodendron tulipifera and Acer saccharum in West Virginia.</title>
        <authorList>
            <person name="Petronek H.M."/>
            <person name="Kasson M.T."/>
            <person name="Metheny A.M."/>
            <person name="Stauder C.M."/>
            <person name="Lovett B."/>
            <person name="Lynch S.C."/>
            <person name="Garnas J.R."/>
            <person name="Kasson L.R."/>
            <person name="Stajich J.E."/>
        </authorList>
    </citation>
    <scope>NUCLEOTIDE SEQUENCE [LARGE SCALE GENOMIC DNA]</scope>
    <source>
        <strain evidence="5 6">NRRL 64653</strain>
    </source>
</reference>
<evidence type="ECO:0000256" key="3">
    <source>
        <dbReference type="ARBA" id="ARBA00049194"/>
    </source>
</evidence>
<comment type="similarity">
    <text evidence="1">Belongs to the aldehyde dehydrogenase family.</text>
</comment>
<dbReference type="Gene3D" id="3.40.605.10">
    <property type="entry name" value="Aldehyde Dehydrogenase, Chain A, domain 1"/>
    <property type="match status" value="2"/>
</dbReference>
<comment type="catalytic activity">
    <reaction evidence="3">
        <text>an aldehyde + NAD(+) + H2O = a carboxylate + NADH + 2 H(+)</text>
        <dbReference type="Rhea" id="RHEA:16185"/>
        <dbReference type="ChEBI" id="CHEBI:15377"/>
        <dbReference type="ChEBI" id="CHEBI:15378"/>
        <dbReference type="ChEBI" id="CHEBI:17478"/>
        <dbReference type="ChEBI" id="CHEBI:29067"/>
        <dbReference type="ChEBI" id="CHEBI:57540"/>
        <dbReference type="ChEBI" id="CHEBI:57945"/>
        <dbReference type="EC" id="1.2.1.3"/>
    </reaction>
</comment>
<dbReference type="Pfam" id="PF00171">
    <property type="entry name" value="Aldedh"/>
    <property type="match status" value="2"/>
</dbReference>
<organism evidence="5 6">
    <name type="scientific">Neonectria punicea</name>
    <dbReference type="NCBI Taxonomy" id="979145"/>
    <lineage>
        <taxon>Eukaryota</taxon>
        <taxon>Fungi</taxon>
        <taxon>Dikarya</taxon>
        <taxon>Ascomycota</taxon>
        <taxon>Pezizomycotina</taxon>
        <taxon>Sordariomycetes</taxon>
        <taxon>Hypocreomycetidae</taxon>
        <taxon>Hypocreales</taxon>
        <taxon>Nectriaceae</taxon>
        <taxon>Neonectria</taxon>
    </lineage>
</organism>
<evidence type="ECO:0000259" key="4">
    <source>
        <dbReference type="Pfam" id="PF00171"/>
    </source>
</evidence>
<evidence type="ECO:0000313" key="6">
    <source>
        <dbReference type="Proteomes" id="UP001498476"/>
    </source>
</evidence>
<sequence length="434" mass="46631">MTVAGFEGRQITAAQPEDVDRAVQSSKKAYATWKTESSNTRRTLLNRLADLVERDASDLASLEAVDAGILYRDSIRLHVPQAVETLRYFAGWADKVDGVSMSIPQGMITIWKLAPALAAGNTLVIKTPEMCPLYAQKLSHLIVEAGFPPGAINIICGIGAVAGQALAEHMEVKKLSFTGSSAVGRAILAASARTNLKKITLELGGKGPSVVFDGADWDNALLWTTLGITVNNGQICAAGSRIYVQDTIYQKFVEEFSKRSRDAIHGDPLPSQTTKGPVMNAGQLDKMLSYVQKGQKGGAKLLHGGERIGNKGYFFANTAFSDVSQDAAIMQEEIFGPFASIAPFKTEEEVIAKANGTLYGLSAAVFTNDLNKAFRITEGIESGQVTVNTWGTVKANTPLNGVKESAFGRDNGKDALDEWTTVKSVKWNILPSKL</sequence>
<evidence type="ECO:0000256" key="1">
    <source>
        <dbReference type="ARBA" id="ARBA00009986"/>
    </source>
</evidence>
<dbReference type="EMBL" id="JAZAVJ010000173">
    <property type="protein sequence ID" value="KAK7408792.1"/>
    <property type="molecule type" value="Genomic_DNA"/>
</dbReference>
<evidence type="ECO:0000313" key="5">
    <source>
        <dbReference type="EMBL" id="KAK7408792.1"/>
    </source>
</evidence>
<evidence type="ECO:0000256" key="2">
    <source>
        <dbReference type="ARBA" id="ARBA00024226"/>
    </source>
</evidence>
<dbReference type="Proteomes" id="UP001498476">
    <property type="component" value="Unassembled WGS sequence"/>
</dbReference>
<gene>
    <name evidence="5" type="ORF">QQX98_009036</name>
</gene>
<dbReference type="EC" id="1.2.1.3" evidence="2"/>
<dbReference type="InterPro" id="IPR016163">
    <property type="entry name" value="Ald_DH_C"/>
</dbReference>
<feature type="domain" description="Aldehyde dehydrogenase" evidence="4">
    <location>
        <begin position="107"/>
        <end position="425"/>
    </location>
</feature>
<feature type="domain" description="Aldehyde dehydrogenase" evidence="4">
    <location>
        <begin position="10"/>
        <end position="103"/>
    </location>
</feature>
<keyword evidence="6" id="KW-1185">Reference proteome</keyword>
<dbReference type="Gene3D" id="3.40.309.10">
    <property type="entry name" value="Aldehyde Dehydrogenase, Chain A, domain 2"/>
    <property type="match status" value="1"/>
</dbReference>
<proteinExistence type="inferred from homology"/>
<dbReference type="SUPFAM" id="SSF53720">
    <property type="entry name" value="ALDH-like"/>
    <property type="match status" value="1"/>
</dbReference>
<protein>
    <recommendedName>
        <fullName evidence="2">aldehyde dehydrogenase (NAD(+))</fullName>
        <ecNumber evidence="2">1.2.1.3</ecNumber>
    </recommendedName>
</protein>
<comment type="caution">
    <text evidence="5">The sequence shown here is derived from an EMBL/GenBank/DDBJ whole genome shotgun (WGS) entry which is preliminary data.</text>
</comment>
<dbReference type="PANTHER" id="PTHR11699">
    <property type="entry name" value="ALDEHYDE DEHYDROGENASE-RELATED"/>
    <property type="match status" value="1"/>
</dbReference>